<reference evidence="1" key="1">
    <citation type="submission" date="2014-11" db="EMBL/GenBank/DDBJ databases">
        <authorList>
            <person name="Amaro Gonzalez C."/>
        </authorList>
    </citation>
    <scope>NUCLEOTIDE SEQUENCE</scope>
</reference>
<reference evidence="1" key="2">
    <citation type="journal article" date="2015" name="Fish Shellfish Immunol.">
        <title>Early steps in the European eel (Anguilla anguilla)-Vibrio vulnificus interaction in the gills: Role of the RtxA13 toxin.</title>
        <authorList>
            <person name="Callol A."/>
            <person name="Pajuelo D."/>
            <person name="Ebbesson L."/>
            <person name="Teles M."/>
            <person name="MacKenzie S."/>
            <person name="Amaro C."/>
        </authorList>
    </citation>
    <scope>NUCLEOTIDE SEQUENCE</scope>
</reference>
<sequence>MVCMYVLFGFQNNRGMILLLLLLLLFSMYYTSRYFCLL</sequence>
<evidence type="ECO:0000313" key="1">
    <source>
        <dbReference type="EMBL" id="JAH01213.1"/>
    </source>
</evidence>
<protein>
    <submittedName>
        <fullName evidence="1">Uncharacterized protein</fullName>
    </submittedName>
</protein>
<accession>A0A0E9PBI4</accession>
<dbReference type="AlphaFoldDB" id="A0A0E9PBI4"/>
<dbReference type="EMBL" id="GBXM01107364">
    <property type="protein sequence ID" value="JAH01213.1"/>
    <property type="molecule type" value="Transcribed_RNA"/>
</dbReference>
<proteinExistence type="predicted"/>
<name>A0A0E9PBI4_ANGAN</name>
<organism evidence="1">
    <name type="scientific">Anguilla anguilla</name>
    <name type="common">European freshwater eel</name>
    <name type="synonym">Muraena anguilla</name>
    <dbReference type="NCBI Taxonomy" id="7936"/>
    <lineage>
        <taxon>Eukaryota</taxon>
        <taxon>Metazoa</taxon>
        <taxon>Chordata</taxon>
        <taxon>Craniata</taxon>
        <taxon>Vertebrata</taxon>
        <taxon>Euteleostomi</taxon>
        <taxon>Actinopterygii</taxon>
        <taxon>Neopterygii</taxon>
        <taxon>Teleostei</taxon>
        <taxon>Anguilliformes</taxon>
        <taxon>Anguillidae</taxon>
        <taxon>Anguilla</taxon>
    </lineage>
</organism>